<accession>A0AA38FF72</accession>
<comment type="caution">
    <text evidence="1">The sequence shown here is derived from an EMBL/GenBank/DDBJ whole genome shotgun (WGS) entry which is preliminary data.</text>
</comment>
<gene>
    <name evidence="1" type="ORF">KI387_031467</name>
</gene>
<keyword evidence="2" id="KW-1185">Reference proteome</keyword>
<protein>
    <submittedName>
        <fullName evidence="1">Uncharacterized protein</fullName>
    </submittedName>
</protein>
<sequence length="86" mass="9300">LYSGSALNDWTHYLSLEYPPTYPTIICRGNIPSEFGEMVALQVLGLAHNKLTGPLPASLGQLRNLGVFDAAHTTSSMVAFRIPSPI</sequence>
<reference evidence="1 2" key="1">
    <citation type="journal article" date="2021" name="Nat. Plants">
        <title>The Taxus genome provides insights into paclitaxel biosynthesis.</title>
        <authorList>
            <person name="Xiong X."/>
            <person name="Gou J."/>
            <person name="Liao Q."/>
            <person name="Li Y."/>
            <person name="Zhou Q."/>
            <person name="Bi G."/>
            <person name="Li C."/>
            <person name="Du R."/>
            <person name="Wang X."/>
            <person name="Sun T."/>
            <person name="Guo L."/>
            <person name="Liang H."/>
            <person name="Lu P."/>
            <person name="Wu Y."/>
            <person name="Zhang Z."/>
            <person name="Ro D.K."/>
            <person name="Shang Y."/>
            <person name="Huang S."/>
            <person name="Yan J."/>
        </authorList>
    </citation>
    <scope>NUCLEOTIDE SEQUENCE [LARGE SCALE GENOMIC DNA]</scope>
    <source>
        <strain evidence="1">Ta-2019</strain>
    </source>
</reference>
<dbReference type="Proteomes" id="UP000824469">
    <property type="component" value="Unassembled WGS sequence"/>
</dbReference>
<dbReference type="EMBL" id="JAHRHJ020000010">
    <property type="protein sequence ID" value="KAH9299785.1"/>
    <property type="molecule type" value="Genomic_DNA"/>
</dbReference>
<organism evidence="1 2">
    <name type="scientific">Taxus chinensis</name>
    <name type="common">Chinese yew</name>
    <name type="synonym">Taxus wallichiana var. chinensis</name>
    <dbReference type="NCBI Taxonomy" id="29808"/>
    <lineage>
        <taxon>Eukaryota</taxon>
        <taxon>Viridiplantae</taxon>
        <taxon>Streptophyta</taxon>
        <taxon>Embryophyta</taxon>
        <taxon>Tracheophyta</taxon>
        <taxon>Spermatophyta</taxon>
        <taxon>Pinopsida</taxon>
        <taxon>Pinidae</taxon>
        <taxon>Conifers II</taxon>
        <taxon>Cupressales</taxon>
        <taxon>Taxaceae</taxon>
        <taxon>Taxus</taxon>
    </lineage>
</organism>
<dbReference type="SUPFAM" id="SSF52058">
    <property type="entry name" value="L domain-like"/>
    <property type="match status" value="1"/>
</dbReference>
<proteinExistence type="predicted"/>
<dbReference type="AlphaFoldDB" id="A0AA38FF72"/>
<feature type="non-terminal residue" evidence="1">
    <location>
        <position position="1"/>
    </location>
</feature>
<dbReference type="Gene3D" id="3.80.10.10">
    <property type="entry name" value="Ribonuclease Inhibitor"/>
    <property type="match status" value="1"/>
</dbReference>
<name>A0AA38FF72_TAXCH</name>
<evidence type="ECO:0000313" key="1">
    <source>
        <dbReference type="EMBL" id="KAH9299785.1"/>
    </source>
</evidence>
<evidence type="ECO:0000313" key="2">
    <source>
        <dbReference type="Proteomes" id="UP000824469"/>
    </source>
</evidence>
<dbReference type="InterPro" id="IPR032675">
    <property type="entry name" value="LRR_dom_sf"/>
</dbReference>